<dbReference type="SUPFAM" id="SSF109604">
    <property type="entry name" value="HD-domain/PDEase-like"/>
    <property type="match status" value="1"/>
</dbReference>
<dbReference type="EMBL" id="WJXB01000006">
    <property type="protein sequence ID" value="MRN54759.1"/>
    <property type="molecule type" value="Genomic_DNA"/>
</dbReference>
<organism evidence="2 3">
    <name type="scientific">Paenibacillus monticola</name>
    <dbReference type="NCBI Taxonomy" id="2666075"/>
    <lineage>
        <taxon>Bacteria</taxon>
        <taxon>Bacillati</taxon>
        <taxon>Bacillota</taxon>
        <taxon>Bacilli</taxon>
        <taxon>Bacillales</taxon>
        <taxon>Paenibacillaceae</taxon>
        <taxon>Paenibacillus</taxon>
    </lineage>
</organism>
<sequence length="347" mass="40056">MRISVAELKIGDVLGGDVYNLSGLHLLPTDKVISEEDRGKLLKHNIDYIEIKKDKNPKSKYRMQALYPKHLQIYKNAIQGIRDLFQSVRTEGIISKDFVNERYSELLLQFQDEQDLLSFLLHLNKKDEYTYEHCVQVGIFSYFIATWLGLDNEEATLIGETGYLHDIGKSKVDNAILLKPDRLTNDEFAEMKKHTTYGYEILQESLGDNNIFAIVALEHHERLNGSGYPLQKKYDDIHFYSKIVAVADIFDAMTSNRVYQERKNLLYVLRELHRMSFGELDAAITHTFIKNLLPHLIGKQVVLNNGQTGTIVLTNLLDFFRPLIQLNNEFLDLSVHTYIDIVSIIMD</sequence>
<dbReference type="Pfam" id="PF13487">
    <property type="entry name" value="HD_5"/>
    <property type="match status" value="1"/>
</dbReference>
<keyword evidence="3" id="KW-1185">Reference proteome</keyword>
<comment type="caution">
    <text evidence="2">The sequence shown here is derived from an EMBL/GenBank/DDBJ whole genome shotgun (WGS) entry which is preliminary data.</text>
</comment>
<dbReference type="AlphaFoldDB" id="A0A7X2L2T3"/>
<evidence type="ECO:0000259" key="1">
    <source>
        <dbReference type="PROSITE" id="PS51832"/>
    </source>
</evidence>
<dbReference type="RefSeq" id="WP_154120145.1">
    <property type="nucleotide sequence ID" value="NZ_WJXB01000006.1"/>
</dbReference>
<dbReference type="SMART" id="SM00471">
    <property type="entry name" value="HDc"/>
    <property type="match status" value="1"/>
</dbReference>
<reference evidence="2 3" key="1">
    <citation type="submission" date="2019-11" db="EMBL/GenBank/DDBJ databases">
        <title>Paenibacillus monticola sp. nov., a novel PGPR strain isolated from mountain sample in China.</title>
        <authorList>
            <person name="Zhao Q."/>
            <person name="Li H.-P."/>
            <person name="Zhang J.-L."/>
        </authorList>
    </citation>
    <scope>NUCLEOTIDE SEQUENCE [LARGE SCALE GENOMIC DNA]</scope>
    <source>
        <strain evidence="2 3">LC-T2</strain>
    </source>
</reference>
<dbReference type="InterPro" id="IPR003607">
    <property type="entry name" value="HD/PDEase_dom"/>
</dbReference>
<gene>
    <name evidence="2" type="ORF">GJB61_17395</name>
</gene>
<dbReference type="PANTHER" id="PTHR43155">
    <property type="entry name" value="CYCLIC DI-GMP PHOSPHODIESTERASE PA4108-RELATED"/>
    <property type="match status" value="1"/>
</dbReference>
<name>A0A7X2L2T3_9BACL</name>
<evidence type="ECO:0000313" key="3">
    <source>
        <dbReference type="Proteomes" id="UP000463051"/>
    </source>
</evidence>
<dbReference type="Proteomes" id="UP000463051">
    <property type="component" value="Unassembled WGS sequence"/>
</dbReference>
<dbReference type="NCBIfam" id="TIGR00277">
    <property type="entry name" value="HDIG"/>
    <property type="match status" value="1"/>
</dbReference>
<proteinExistence type="predicted"/>
<dbReference type="PROSITE" id="PS51832">
    <property type="entry name" value="HD_GYP"/>
    <property type="match status" value="1"/>
</dbReference>
<dbReference type="InterPro" id="IPR037522">
    <property type="entry name" value="HD_GYP_dom"/>
</dbReference>
<dbReference type="CDD" id="cd00077">
    <property type="entry name" value="HDc"/>
    <property type="match status" value="1"/>
</dbReference>
<evidence type="ECO:0000313" key="2">
    <source>
        <dbReference type="EMBL" id="MRN54759.1"/>
    </source>
</evidence>
<accession>A0A7X2L2T3</accession>
<feature type="domain" description="HD-GYP" evidence="1">
    <location>
        <begin position="108"/>
        <end position="304"/>
    </location>
</feature>
<dbReference type="InterPro" id="IPR006675">
    <property type="entry name" value="HDIG_dom"/>
</dbReference>
<protein>
    <submittedName>
        <fullName evidence="2">HD domain-containing protein</fullName>
    </submittedName>
</protein>
<dbReference type="PANTHER" id="PTHR43155:SF2">
    <property type="entry name" value="CYCLIC DI-GMP PHOSPHODIESTERASE PA4108"/>
    <property type="match status" value="1"/>
</dbReference>
<dbReference type="Gene3D" id="1.10.3210.10">
    <property type="entry name" value="Hypothetical protein af1432"/>
    <property type="match status" value="1"/>
</dbReference>